<dbReference type="AlphaFoldDB" id="A0A061RKF5"/>
<name>A0A061RKF5_9CHLO</name>
<dbReference type="GO" id="GO:0005930">
    <property type="term" value="C:axoneme"/>
    <property type="evidence" value="ECO:0007669"/>
    <property type="project" value="UniProtKB-SubCell"/>
</dbReference>
<evidence type="ECO:0000256" key="2">
    <source>
        <dbReference type="ARBA" id="ARBA00022614"/>
    </source>
</evidence>
<evidence type="ECO:0000256" key="3">
    <source>
        <dbReference type="ARBA" id="ARBA00022729"/>
    </source>
</evidence>
<keyword evidence="2" id="KW-0433">Leucine-rich repeat</keyword>
<dbReference type="EMBL" id="GBEZ01015138">
    <property type="protein sequence ID" value="JAC71001.1"/>
    <property type="molecule type" value="Transcribed_RNA"/>
</dbReference>
<proteinExistence type="predicted"/>
<accession>A0A061RKF5</accession>
<organism evidence="6">
    <name type="scientific">Tetraselmis sp. GSL018</name>
    <dbReference type="NCBI Taxonomy" id="582737"/>
    <lineage>
        <taxon>Eukaryota</taxon>
        <taxon>Viridiplantae</taxon>
        <taxon>Chlorophyta</taxon>
        <taxon>core chlorophytes</taxon>
        <taxon>Chlorodendrophyceae</taxon>
        <taxon>Chlorodendrales</taxon>
        <taxon>Chlorodendraceae</taxon>
        <taxon>Tetraselmis</taxon>
    </lineage>
</organism>
<evidence type="ECO:0000256" key="1">
    <source>
        <dbReference type="ARBA" id="ARBA00004430"/>
    </source>
</evidence>
<evidence type="ECO:0000256" key="4">
    <source>
        <dbReference type="SAM" id="SignalP"/>
    </source>
</evidence>
<sequence>MKTRAIIFMFVVSSTVQAALSLRQLLETPELLEAKKSLLEWKASLRRYDRGSDLESWSEALPLCGEGWRGVDCLDGQLYMLYLPSNGLSGALPFSFSQFTYLHYIDLSNNLLYGELVPQYSQLTALTTL</sequence>
<feature type="domain" description="Leucine-rich repeat-containing N-terminal plant-type" evidence="5">
    <location>
        <begin position="35"/>
        <end position="73"/>
    </location>
</feature>
<dbReference type="PANTHER" id="PTHR48060:SF24">
    <property type="entry name" value="NON-SPECIFIC SERINE_THREONINE PROTEIN KINASE"/>
    <property type="match status" value="1"/>
</dbReference>
<dbReference type="Pfam" id="PF08263">
    <property type="entry name" value="LRRNT_2"/>
    <property type="match status" value="1"/>
</dbReference>
<evidence type="ECO:0000259" key="5">
    <source>
        <dbReference type="Pfam" id="PF08263"/>
    </source>
</evidence>
<dbReference type="Gene3D" id="3.80.10.10">
    <property type="entry name" value="Ribonuclease Inhibitor"/>
    <property type="match status" value="1"/>
</dbReference>
<gene>
    <name evidence="6" type="ORF">TSPGSL018_2909</name>
</gene>
<dbReference type="InterPro" id="IPR032675">
    <property type="entry name" value="LRR_dom_sf"/>
</dbReference>
<comment type="subcellular location">
    <subcellularLocation>
        <location evidence="1">Cytoplasm</location>
        <location evidence="1">Cytoskeleton</location>
        <location evidence="1">Cilium axoneme</location>
    </subcellularLocation>
</comment>
<feature type="signal peptide" evidence="4">
    <location>
        <begin position="1"/>
        <end position="21"/>
    </location>
</feature>
<feature type="chain" id="PRO_5001605665" description="Leucine-rich repeat-containing N-terminal plant-type domain-containing protein" evidence="4">
    <location>
        <begin position="22"/>
        <end position="129"/>
    </location>
</feature>
<evidence type="ECO:0000313" key="6">
    <source>
        <dbReference type="EMBL" id="JAC71001.1"/>
    </source>
</evidence>
<protein>
    <recommendedName>
        <fullName evidence="5">Leucine-rich repeat-containing N-terminal plant-type domain-containing protein</fullName>
    </recommendedName>
</protein>
<dbReference type="SUPFAM" id="SSF52058">
    <property type="entry name" value="L domain-like"/>
    <property type="match status" value="1"/>
</dbReference>
<dbReference type="InterPro" id="IPR013210">
    <property type="entry name" value="LRR_N_plant-typ"/>
</dbReference>
<dbReference type="InterPro" id="IPR053211">
    <property type="entry name" value="DNA_repair-toleration"/>
</dbReference>
<keyword evidence="3 4" id="KW-0732">Signal</keyword>
<reference evidence="6" key="1">
    <citation type="submission" date="2014-05" db="EMBL/GenBank/DDBJ databases">
        <title>The transcriptome of the halophilic microalga Tetraselmis sp. GSL018 isolated from the Great Salt Lake, Utah.</title>
        <authorList>
            <person name="Jinkerson R.E."/>
            <person name="D'Adamo S."/>
            <person name="Posewitz M.C."/>
        </authorList>
    </citation>
    <scope>NUCLEOTIDE SEQUENCE</scope>
    <source>
        <strain evidence="6">GSL018</strain>
    </source>
</reference>
<dbReference type="PANTHER" id="PTHR48060">
    <property type="entry name" value="DNA DAMAGE-REPAIR/TOLERATION PROTEIN DRT100"/>
    <property type="match status" value="1"/>
</dbReference>